<proteinExistence type="predicted"/>
<gene>
    <name evidence="1" type="ORF">TrRE_jg20</name>
</gene>
<name>A0A9W6ZS20_9STRA</name>
<evidence type="ECO:0000313" key="2">
    <source>
        <dbReference type="Proteomes" id="UP001165082"/>
    </source>
</evidence>
<organism evidence="1 2">
    <name type="scientific">Triparma retinervis</name>
    <dbReference type="NCBI Taxonomy" id="2557542"/>
    <lineage>
        <taxon>Eukaryota</taxon>
        <taxon>Sar</taxon>
        <taxon>Stramenopiles</taxon>
        <taxon>Ochrophyta</taxon>
        <taxon>Bolidophyceae</taxon>
        <taxon>Parmales</taxon>
        <taxon>Triparmaceae</taxon>
        <taxon>Triparma</taxon>
    </lineage>
</organism>
<evidence type="ECO:0000313" key="1">
    <source>
        <dbReference type="EMBL" id="GMH56347.1"/>
    </source>
</evidence>
<reference evidence="1" key="1">
    <citation type="submission" date="2022-07" db="EMBL/GenBank/DDBJ databases">
        <title>Genome analysis of Parmales, a sister group of diatoms, reveals the evolutionary specialization of diatoms from phago-mixotrophs to photoautotrophs.</title>
        <authorList>
            <person name="Ban H."/>
            <person name="Sato S."/>
            <person name="Yoshikawa S."/>
            <person name="Kazumasa Y."/>
            <person name="Nakamura Y."/>
            <person name="Ichinomiya M."/>
            <person name="Saitoh K."/>
            <person name="Sato N."/>
            <person name="Blanc-Mathieu R."/>
            <person name="Endo H."/>
            <person name="Kuwata A."/>
            <person name="Ogata H."/>
        </authorList>
    </citation>
    <scope>NUCLEOTIDE SEQUENCE</scope>
</reference>
<accession>A0A9W6ZS20</accession>
<sequence>MSLESILVEAAVEAPSPELPAAAGADMSIDEEKKDDVLNVSESWQRNHTLSKKEDQKLLDTGELLQERLKGRGYVVVEILNFFHDKEEDRAAKYKVMVREGDRVPALKAKISSLIEADDWTHLQLLCDGTPLPDDADVVKALRKLSKGPKWPTPYFGVVWVCPK</sequence>
<protein>
    <submittedName>
        <fullName evidence="1">Uncharacterized protein</fullName>
    </submittedName>
</protein>
<keyword evidence="2" id="KW-1185">Reference proteome</keyword>
<dbReference type="Proteomes" id="UP001165082">
    <property type="component" value="Unassembled WGS sequence"/>
</dbReference>
<dbReference type="AlphaFoldDB" id="A0A9W6ZS20"/>
<dbReference type="OrthoDB" id="196583at2759"/>
<comment type="caution">
    <text evidence="1">The sequence shown here is derived from an EMBL/GenBank/DDBJ whole genome shotgun (WGS) entry which is preliminary data.</text>
</comment>
<dbReference type="EMBL" id="BRXZ01002182">
    <property type="protein sequence ID" value="GMH56347.1"/>
    <property type="molecule type" value="Genomic_DNA"/>
</dbReference>